<comment type="caution">
    <text evidence="1">The sequence shown here is derived from an EMBL/GenBank/DDBJ whole genome shotgun (WGS) entry which is preliminary data.</text>
</comment>
<sequence>MIGIRHRVLPMLTGIKSTLQGKRVFGVISSVADHTEQDEISLVIQSIARDAACSEITARRVIKHGHEAGIYTKRTHERGPRFGIILKLNASPMERMKKLLQTFPAQDVTN</sequence>
<proteinExistence type="predicted"/>
<gene>
    <name evidence="1" type="ORF">ADUPG1_003452</name>
</gene>
<keyword evidence="2" id="KW-1185">Reference proteome</keyword>
<evidence type="ECO:0000313" key="1">
    <source>
        <dbReference type="EMBL" id="GKT37514.1"/>
    </source>
</evidence>
<dbReference type="Proteomes" id="UP001057375">
    <property type="component" value="Unassembled WGS sequence"/>
</dbReference>
<organism evidence="1 2">
    <name type="scientific">Aduncisulcus paluster</name>
    <dbReference type="NCBI Taxonomy" id="2918883"/>
    <lineage>
        <taxon>Eukaryota</taxon>
        <taxon>Metamonada</taxon>
        <taxon>Carpediemonas-like organisms</taxon>
        <taxon>Aduncisulcus</taxon>
    </lineage>
</organism>
<protein>
    <submittedName>
        <fullName evidence="1">Uncharacterized protein</fullName>
    </submittedName>
</protein>
<feature type="non-terminal residue" evidence="1">
    <location>
        <position position="110"/>
    </location>
</feature>
<evidence type="ECO:0000313" key="2">
    <source>
        <dbReference type="Proteomes" id="UP001057375"/>
    </source>
</evidence>
<dbReference type="EMBL" id="BQXS01004743">
    <property type="protein sequence ID" value="GKT37514.1"/>
    <property type="molecule type" value="Genomic_DNA"/>
</dbReference>
<reference evidence="1" key="1">
    <citation type="submission" date="2022-03" db="EMBL/GenBank/DDBJ databases">
        <title>Draft genome sequence of Aduncisulcus paluster, a free-living microaerophilic Fornicata.</title>
        <authorList>
            <person name="Yuyama I."/>
            <person name="Kume K."/>
            <person name="Tamura T."/>
            <person name="Inagaki Y."/>
            <person name="Hashimoto T."/>
        </authorList>
    </citation>
    <scope>NUCLEOTIDE SEQUENCE</scope>
    <source>
        <strain evidence="1">NY0171</strain>
    </source>
</reference>
<name>A0ABQ5L143_9EUKA</name>
<accession>A0ABQ5L143</accession>